<name>A0ABW7F9P2_9BURK</name>
<reference evidence="1 2" key="1">
    <citation type="submission" date="2024-08" db="EMBL/GenBank/DDBJ databases">
        <authorList>
            <person name="Lu H."/>
        </authorList>
    </citation>
    <scope>NUCLEOTIDE SEQUENCE [LARGE SCALE GENOMIC DNA]</scope>
    <source>
        <strain evidence="1 2">LYH14W</strain>
    </source>
</reference>
<evidence type="ECO:0000313" key="2">
    <source>
        <dbReference type="Proteomes" id="UP001606210"/>
    </source>
</evidence>
<organism evidence="1 2">
    <name type="scientific">Pelomonas parva</name>
    <dbReference type="NCBI Taxonomy" id="3299032"/>
    <lineage>
        <taxon>Bacteria</taxon>
        <taxon>Pseudomonadati</taxon>
        <taxon>Pseudomonadota</taxon>
        <taxon>Betaproteobacteria</taxon>
        <taxon>Burkholderiales</taxon>
        <taxon>Sphaerotilaceae</taxon>
        <taxon>Roseateles</taxon>
    </lineage>
</organism>
<sequence length="142" mass="15922">MSSDKQYRYKRGLAPFDVQDGSAHRRLDLIEEPARPLGDKSAALMARRRRPATMNIAPASQSVRVVSSADATLTFSMRPAAGGMLVERTHCRSYGPRIVLQMLFDSPARFDRWCASEPVRFDDPMLFDQLCRHGHEVLCIGG</sequence>
<comment type="caution">
    <text evidence="1">The sequence shown here is derived from an EMBL/GenBank/DDBJ whole genome shotgun (WGS) entry which is preliminary data.</text>
</comment>
<protein>
    <submittedName>
        <fullName evidence="1">Uncharacterized protein</fullName>
    </submittedName>
</protein>
<dbReference type="Proteomes" id="UP001606210">
    <property type="component" value="Unassembled WGS sequence"/>
</dbReference>
<gene>
    <name evidence="1" type="ORF">ACG00Y_19335</name>
</gene>
<dbReference type="EMBL" id="JBIGHV010000007">
    <property type="protein sequence ID" value="MFG6432083.1"/>
    <property type="molecule type" value="Genomic_DNA"/>
</dbReference>
<proteinExistence type="predicted"/>
<dbReference type="RefSeq" id="WP_394481665.1">
    <property type="nucleotide sequence ID" value="NZ_JBIGHV010000007.1"/>
</dbReference>
<accession>A0ABW7F9P2</accession>
<evidence type="ECO:0000313" key="1">
    <source>
        <dbReference type="EMBL" id="MFG6432083.1"/>
    </source>
</evidence>
<keyword evidence="2" id="KW-1185">Reference proteome</keyword>